<organism evidence="7 8">
    <name type="scientific">Alkalilimnicola ehrlichii</name>
    <dbReference type="NCBI Taxonomy" id="351052"/>
    <lineage>
        <taxon>Bacteria</taxon>
        <taxon>Pseudomonadati</taxon>
        <taxon>Pseudomonadota</taxon>
        <taxon>Gammaproteobacteria</taxon>
        <taxon>Chromatiales</taxon>
        <taxon>Ectothiorhodospiraceae</taxon>
        <taxon>Alkalilimnicola</taxon>
    </lineage>
</organism>
<dbReference type="Proteomes" id="UP000256763">
    <property type="component" value="Unassembled WGS sequence"/>
</dbReference>
<feature type="transmembrane region" description="Helical" evidence="5">
    <location>
        <begin position="80"/>
        <end position="101"/>
    </location>
</feature>
<gene>
    <name evidence="7" type="ORF">CAL65_07205</name>
</gene>
<dbReference type="RefSeq" id="WP_116301427.1">
    <property type="nucleotide sequence ID" value="NZ_NFZV01000004.1"/>
</dbReference>
<dbReference type="Pfam" id="PF13664">
    <property type="entry name" value="DUF4149"/>
    <property type="match status" value="1"/>
</dbReference>
<reference evidence="8" key="1">
    <citation type="submission" date="2017-05" db="EMBL/GenBank/DDBJ databases">
        <authorList>
            <person name="Sharma S."/>
            <person name="Sidhu C."/>
            <person name="Pinnaka A.K."/>
        </authorList>
    </citation>
    <scope>NUCLEOTIDE SEQUENCE [LARGE SCALE GENOMIC DNA]</scope>
    <source>
        <strain evidence="8">AK93</strain>
    </source>
</reference>
<evidence type="ECO:0000256" key="5">
    <source>
        <dbReference type="SAM" id="Phobius"/>
    </source>
</evidence>
<dbReference type="GO" id="GO:0016020">
    <property type="term" value="C:membrane"/>
    <property type="evidence" value="ECO:0007669"/>
    <property type="project" value="UniProtKB-SubCell"/>
</dbReference>
<evidence type="ECO:0000256" key="4">
    <source>
        <dbReference type="ARBA" id="ARBA00023136"/>
    </source>
</evidence>
<feature type="transmembrane region" description="Helical" evidence="5">
    <location>
        <begin position="113"/>
        <end position="132"/>
    </location>
</feature>
<sequence>MLDKSTAVGERILLTLWVGALWCVGYVVAPVLFANLETAQAGALAGEMFTAVAYLSLFCGAVLLLLQLLREPRLGNWRAWVVAAMLVGIAAGEFGIRQLMAEESGEAFMRLHGIAQLIYLAVSMLGLALVAFGSRPASGWGRAAT</sequence>
<keyword evidence="2 5" id="KW-0812">Transmembrane</keyword>
<evidence type="ECO:0000256" key="2">
    <source>
        <dbReference type="ARBA" id="ARBA00022692"/>
    </source>
</evidence>
<feature type="transmembrane region" description="Helical" evidence="5">
    <location>
        <begin position="48"/>
        <end position="68"/>
    </location>
</feature>
<comment type="caution">
    <text evidence="7">The sequence shown here is derived from an EMBL/GenBank/DDBJ whole genome shotgun (WGS) entry which is preliminary data.</text>
</comment>
<proteinExistence type="predicted"/>
<keyword evidence="4 5" id="KW-0472">Membrane</keyword>
<keyword evidence="3 5" id="KW-1133">Transmembrane helix</keyword>
<keyword evidence="8" id="KW-1185">Reference proteome</keyword>
<evidence type="ECO:0000259" key="6">
    <source>
        <dbReference type="Pfam" id="PF13664"/>
    </source>
</evidence>
<feature type="transmembrane region" description="Helical" evidence="5">
    <location>
        <begin position="12"/>
        <end position="36"/>
    </location>
</feature>
<evidence type="ECO:0000256" key="1">
    <source>
        <dbReference type="ARBA" id="ARBA00004370"/>
    </source>
</evidence>
<protein>
    <recommendedName>
        <fullName evidence="6">TMEM205-like domain-containing protein</fullName>
    </recommendedName>
</protein>
<dbReference type="AlphaFoldDB" id="A0A3E0X107"/>
<feature type="domain" description="TMEM205-like" evidence="6">
    <location>
        <begin position="13"/>
        <end position="102"/>
    </location>
</feature>
<name>A0A3E0X107_9GAMM</name>
<comment type="subcellular location">
    <subcellularLocation>
        <location evidence="1">Membrane</location>
    </subcellularLocation>
</comment>
<dbReference type="EMBL" id="NFZW01000005">
    <property type="protein sequence ID" value="RFA38111.1"/>
    <property type="molecule type" value="Genomic_DNA"/>
</dbReference>
<evidence type="ECO:0000256" key="3">
    <source>
        <dbReference type="ARBA" id="ARBA00022989"/>
    </source>
</evidence>
<accession>A0A3E0X107</accession>
<dbReference type="InterPro" id="IPR025423">
    <property type="entry name" value="TMEM205-like"/>
</dbReference>
<evidence type="ECO:0000313" key="8">
    <source>
        <dbReference type="Proteomes" id="UP000256763"/>
    </source>
</evidence>
<dbReference type="OrthoDB" id="5797290at2"/>
<evidence type="ECO:0000313" key="7">
    <source>
        <dbReference type="EMBL" id="RFA38111.1"/>
    </source>
</evidence>